<evidence type="ECO:0000256" key="1">
    <source>
        <dbReference type="SAM" id="SignalP"/>
    </source>
</evidence>
<dbReference type="AlphaFoldDB" id="A0A1M7HDT4"/>
<protein>
    <recommendedName>
        <fullName evidence="4">DUF2911 domain-containing protein</fullName>
    </recommendedName>
</protein>
<evidence type="ECO:0000313" key="3">
    <source>
        <dbReference type="Proteomes" id="UP000183947"/>
    </source>
</evidence>
<dbReference type="Proteomes" id="UP000183947">
    <property type="component" value="Unassembled WGS sequence"/>
</dbReference>
<organism evidence="2 3">
    <name type="scientific">Hymenobacter psychrotolerans DSM 18569</name>
    <dbReference type="NCBI Taxonomy" id="1121959"/>
    <lineage>
        <taxon>Bacteria</taxon>
        <taxon>Pseudomonadati</taxon>
        <taxon>Bacteroidota</taxon>
        <taxon>Cytophagia</taxon>
        <taxon>Cytophagales</taxon>
        <taxon>Hymenobacteraceae</taxon>
        <taxon>Hymenobacter</taxon>
    </lineage>
</organism>
<reference evidence="3" key="1">
    <citation type="submission" date="2016-11" db="EMBL/GenBank/DDBJ databases">
        <authorList>
            <person name="Varghese N."/>
            <person name="Submissions S."/>
        </authorList>
    </citation>
    <scope>NUCLEOTIDE SEQUENCE [LARGE SCALE GENOMIC DNA]</scope>
    <source>
        <strain evidence="3">DSM 18569</strain>
    </source>
</reference>
<feature type="chain" id="PRO_5013223678" description="DUF2911 domain-containing protein" evidence="1">
    <location>
        <begin position="28"/>
        <end position="189"/>
    </location>
</feature>
<feature type="signal peptide" evidence="1">
    <location>
        <begin position="1"/>
        <end position="27"/>
    </location>
</feature>
<keyword evidence="3" id="KW-1185">Reference proteome</keyword>
<dbReference type="Pfam" id="PF11138">
    <property type="entry name" value="DUF2911"/>
    <property type="match status" value="1"/>
</dbReference>
<accession>A0A1M7HDT4</accession>
<dbReference type="EMBL" id="FRAS01000048">
    <property type="protein sequence ID" value="SHM26646.1"/>
    <property type="molecule type" value="Genomic_DNA"/>
</dbReference>
<evidence type="ECO:0008006" key="4">
    <source>
        <dbReference type="Google" id="ProtNLM"/>
    </source>
</evidence>
<gene>
    <name evidence="2" type="ORF">SAMN02746009_04210</name>
</gene>
<dbReference type="OrthoDB" id="195456at2"/>
<dbReference type="STRING" id="1121959.SAMN02746009_04210"/>
<proteinExistence type="predicted"/>
<evidence type="ECO:0000313" key="2">
    <source>
        <dbReference type="EMBL" id="SHM26646.1"/>
    </source>
</evidence>
<keyword evidence="1" id="KW-0732">Signal</keyword>
<name>A0A1M7HDT4_9BACT</name>
<dbReference type="RefSeq" id="WP_073289149.1">
    <property type="nucleotide sequence ID" value="NZ_FRAS01000048.1"/>
</dbReference>
<sequence length="189" mass="20884">MKKSLYPRLLSACWLLVLVLLSGAAFAQEQMTGKKPEDKSKRPSPPATVSATINGVPVTIEYSRPNSKGRQVFGKLVPYSEVWRTGANEATTFKVEKAALINGQTLPAGMYALFTIPGPDEWTIIFNREFKQWGAYEYKSGEDALRIKVKPTKLAQPVEQFTITADASGPVRLMWENTQAEFTVSGPAK</sequence>
<dbReference type="InterPro" id="IPR021314">
    <property type="entry name" value="DUF2911"/>
</dbReference>